<gene>
    <name evidence="1" type="ORF">UCDDS831_g03085</name>
</gene>
<dbReference type="Proteomes" id="UP000034182">
    <property type="component" value="Unassembled WGS sequence"/>
</dbReference>
<reference evidence="1 2" key="1">
    <citation type="submission" date="2015-03" db="EMBL/GenBank/DDBJ databases">
        <authorList>
            <person name="Morales-Cruz A."/>
            <person name="Amrine K.C."/>
            <person name="Cantu D."/>
        </authorList>
    </citation>
    <scope>NUCLEOTIDE SEQUENCE [LARGE SCALE GENOMIC DNA]</scope>
    <source>
        <strain evidence="1">DS831</strain>
    </source>
</reference>
<name>A0A0G2EM11_9PEZI</name>
<sequence length="283" mass="31433">MLRMSPSSVDLLVLGAGWTSTFLIPQLDAASISWAATTTTGHDGTIPFKFDPHSSDQAQYDKLPAAKTVLVTFPLKGPGQSRHLTSMYRKSHGDENNWIQLGSSGIFAAPHWNDCDSSYDTDNPRAIAEDELRQCVGGCVLNLSGLYGGTRHPSNWITRVAKTKEQVKAKFALHIVHGDDVSRAIIAVHRNFTAGKRWLVTDLHVYDWWDLMHAWAPVAEASAKETLGAEEAAKLEYRKWIAELMEEGSVRALPRDAETLGRVLDSRNFWKTVGTWPDHGRVV</sequence>
<dbReference type="PANTHER" id="PTHR40129">
    <property type="entry name" value="KETOPANTOATE REDUCTASE N-TERMINAL DOMAIN-CONTAINING PROTEIN"/>
    <property type="match status" value="1"/>
</dbReference>
<dbReference type="EMBL" id="LAQI01000068">
    <property type="protein sequence ID" value="KKY23354.1"/>
    <property type="molecule type" value="Genomic_DNA"/>
</dbReference>
<accession>A0A0G2EM11</accession>
<protein>
    <submittedName>
        <fullName evidence="1">Uncharacterized protein</fullName>
    </submittedName>
</protein>
<dbReference type="PANTHER" id="PTHR40129:SF2">
    <property type="entry name" value="KETOPANTOATE REDUCTASE N-TERMINAL DOMAIN-CONTAINING PROTEIN"/>
    <property type="match status" value="1"/>
</dbReference>
<comment type="caution">
    <text evidence="1">The sequence shown here is derived from an EMBL/GenBank/DDBJ whole genome shotgun (WGS) entry which is preliminary data.</text>
</comment>
<evidence type="ECO:0000313" key="1">
    <source>
        <dbReference type="EMBL" id="KKY23354.1"/>
    </source>
</evidence>
<evidence type="ECO:0000313" key="2">
    <source>
        <dbReference type="Proteomes" id="UP000034182"/>
    </source>
</evidence>
<dbReference type="AlphaFoldDB" id="A0A0G2EM11"/>
<dbReference type="Gene3D" id="3.40.50.720">
    <property type="entry name" value="NAD(P)-binding Rossmann-like Domain"/>
    <property type="match status" value="1"/>
</dbReference>
<organism evidence="1 2">
    <name type="scientific">Diplodia seriata</name>
    <dbReference type="NCBI Taxonomy" id="420778"/>
    <lineage>
        <taxon>Eukaryota</taxon>
        <taxon>Fungi</taxon>
        <taxon>Dikarya</taxon>
        <taxon>Ascomycota</taxon>
        <taxon>Pezizomycotina</taxon>
        <taxon>Dothideomycetes</taxon>
        <taxon>Dothideomycetes incertae sedis</taxon>
        <taxon>Botryosphaeriales</taxon>
        <taxon>Botryosphaeriaceae</taxon>
        <taxon>Diplodia</taxon>
    </lineage>
</organism>
<proteinExistence type="predicted"/>
<reference evidence="1 2" key="2">
    <citation type="submission" date="2015-05" db="EMBL/GenBank/DDBJ databases">
        <title>Distinctive expansion of gene families associated with plant cell wall degradation and secondary metabolism in the genomes of grapevine trunk pathogens.</title>
        <authorList>
            <person name="Lawrence D.P."/>
            <person name="Travadon R."/>
            <person name="Rolshausen P.E."/>
            <person name="Baumgartner K."/>
        </authorList>
    </citation>
    <scope>NUCLEOTIDE SEQUENCE [LARGE SCALE GENOMIC DNA]</scope>
    <source>
        <strain evidence="1">DS831</strain>
    </source>
</reference>